<sequence>MTIDTALRTTSTSVTVRLDTRAVSRFTPATHTTDVSVVSASGTYPLGSAPSAYSQCHPGSNHSDRGRSRPSGGWSTGIELTTNWGRDWGRARRTGVLALRAETCDRRSSRMKKNMGRPRKWR</sequence>
<dbReference type="AlphaFoldDB" id="A0A2G8SS94"/>
<feature type="compositionally biased region" description="Polar residues" evidence="1">
    <location>
        <begin position="51"/>
        <end position="61"/>
    </location>
</feature>
<evidence type="ECO:0000313" key="2">
    <source>
        <dbReference type="EMBL" id="PIL36639.1"/>
    </source>
</evidence>
<proteinExistence type="predicted"/>
<evidence type="ECO:0000256" key="1">
    <source>
        <dbReference type="SAM" id="MobiDB-lite"/>
    </source>
</evidence>
<dbReference type="EMBL" id="AYKW01000001">
    <property type="protein sequence ID" value="PIL36639.1"/>
    <property type="molecule type" value="Genomic_DNA"/>
</dbReference>
<keyword evidence="3" id="KW-1185">Reference proteome</keyword>
<reference evidence="2 3" key="1">
    <citation type="journal article" date="2015" name="Sci. Rep.">
        <title>Chromosome-level genome map provides insights into diverse defense mechanisms in the medicinal fungus Ganoderma sinense.</title>
        <authorList>
            <person name="Zhu Y."/>
            <person name="Xu J."/>
            <person name="Sun C."/>
            <person name="Zhou S."/>
            <person name="Xu H."/>
            <person name="Nelson D.R."/>
            <person name="Qian J."/>
            <person name="Song J."/>
            <person name="Luo H."/>
            <person name="Xiang L."/>
            <person name="Li Y."/>
            <person name="Xu Z."/>
            <person name="Ji A."/>
            <person name="Wang L."/>
            <person name="Lu S."/>
            <person name="Hayward A."/>
            <person name="Sun W."/>
            <person name="Li X."/>
            <person name="Schwartz D.C."/>
            <person name="Wang Y."/>
            <person name="Chen S."/>
        </authorList>
    </citation>
    <scope>NUCLEOTIDE SEQUENCE [LARGE SCALE GENOMIC DNA]</scope>
    <source>
        <strain evidence="2 3">ZZ0214-1</strain>
    </source>
</reference>
<comment type="caution">
    <text evidence="2">The sequence shown here is derived from an EMBL/GenBank/DDBJ whole genome shotgun (WGS) entry which is preliminary data.</text>
</comment>
<dbReference type="Proteomes" id="UP000230002">
    <property type="component" value="Unassembled WGS sequence"/>
</dbReference>
<name>A0A2G8SS94_9APHY</name>
<accession>A0A2G8SS94</accession>
<evidence type="ECO:0000313" key="3">
    <source>
        <dbReference type="Proteomes" id="UP000230002"/>
    </source>
</evidence>
<protein>
    <submittedName>
        <fullName evidence="2">Uncharacterized protein</fullName>
    </submittedName>
</protein>
<feature type="region of interest" description="Disordered" evidence="1">
    <location>
        <begin position="41"/>
        <end position="77"/>
    </location>
</feature>
<gene>
    <name evidence="2" type="ORF">GSI_00328</name>
</gene>
<organism evidence="2 3">
    <name type="scientific">Ganoderma sinense ZZ0214-1</name>
    <dbReference type="NCBI Taxonomy" id="1077348"/>
    <lineage>
        <taxon>Eukaryota</taxon>
        <taxon>Fungi</taxon>
        <taxon>Dikarya</taxon>
        <taxon>Basidiomycota</taxon>
        <taxon>Agaricomycotina</taxon>
        <taxon>Agaricomycetes</taxon>
        <taxon>Polyporales</taxon>
        <taxon>Polyporaceae</taxon>
        <taxon>Ganoderma</taxon>
    </lineage>
</organism>